<dbReference type="FunFam" id="3.30.1490.20:FF:000003">
    <property type="entry name" value="acetyl-CoA carboxylase isoform X1"/>
    <property type="match status" value="1"/>
</dbReference>
<organism evidence="11 12">
    <name type="scientific">Rhodopseudomonas faecalis</name>
    <dbReference type="NCBI Taxonomy" id="99655"/>
    <lineage>
        <taxon>Bacteria</taxon>
        <taxon>Pseudomonadati</taxon>
        <taxon>Pseudomonadota</taxon>
        <taxon>Alphaproteobacteria</taxon>
        <taxon>Hyphomicrobiales</taxon>
        <taxon>Nitrobacteraceae</taxon>
        <taxon>Rhodopseudomonas</taxon>
    </lineage>
</organism>
<dbReference type="Pfam" id="PF00364">
    <property type="entry name" value="Biotin_lipoyl"/>
    <property type="match status" value="1"/>
</dbReference>
<dbReference type="RefSeq" id="WP_110779192.1">
    <property type="nucleotide sequence ID" value="NZ_QJTI01000001.1"/>
</dbReference>
<dbReference type="NCBIfam" id="NF006367">
    <property type="entry name" value="PRK08591.1"/>
    <property type="match status" value="1"/>
</dbReference>
<dbReference type="Gene3D" id="3.30.1490.20">
    <property type="entry name" value="ATP-grasp fold, A domain"/>
    <property type="match status" value="1"/>
</dbReference>
<evidence type="ECO:0000256" key="5">
    <source>
        <dbReference type="ARBA" id="ARBA00022946"/>
    </source>
</evidence>
<sequence length="672" mass="71647">MSGAAVTKPSPFRKILIANRGEIALRVMRTARRLGYGVVAVYSDADAGALHVREADEAVCIGGALPAQSYLRIDAIIAAARQAGADAVHPGYGFLAENEDFAAACRDAGLVFIGPSPQAIEAMGNKAGAKAIMLKAGVPCVPGYQGEDQSDGAMLAQAQRIGFPVMIKAVAGGGGRGMRLVADAASFPDALRSARSEAQGAFGDPTVILERAIIEPRHIEIQVFGDRYGNAIHLGERDCSVQRRHQKLIEEAPSPAVSAELRAKMGEVAVAAVKALGYEGAGTLEFLLDQQGEFYFMEMNTRLQVEHPVTEAITGLDLVELQLRIAAGEPLPLKQQDVRFHGHAIEVRLCSEDATHDFMPQSGTMVRWQMPGELRVEHALRSGAEIPPYYDSMIAKIIAHGASRDEARRRLLHGLDTTIAFGVATNRAFLASCIRHPAFAAGEATTGFISKHRAELFAAAPDDEVPASAVAALLWYLTDGHAPRWRQGRSLAATFPVRLRLEIDGDAIDLAVHRERDGSYLVHNGERSVSFDLDACSDGELRFRARGLSESAVFCRDGDWLYVQRLGVTTTIRDLTRAAPARASAGGGDGRVRAAMNGRVVAVLVKAGDLVSAGQPVLTLEAMKMEHVHAAPISGIISAIDVAEGEQVSTGRIVAEIEAEPSRGESATSPAA</sequence>
<proteinExistence type="predicted"/>
<evidence type="ECO:0000256" key="6">
    <source>
        <dbReference type="ARBA" id="ARBA00023267"/>
    </source>
</evidence>
<dbReference type="InterPro" id="IPR005481">
    <property type="entry name" value="BC-like_N"/>
</dbReference>
<protein>
    <submittedName>
        <fullName evidence="11">Geranyl-CoA carboxylase alpha subunit</fullName>
    </submittedName>
</protein>
<evidence type="ECO:0000259" key="10">
    <source>
        <dbReference type="PROSITE" id="PS50979"/>
    </source>
</evidence>
<dbReference type="GO" id="GO:0005524">
    <property type="term" value="F:ATP binding"/>
    <property type="evidence" value="ECO:0007669"/>
    <property type="project" value="UniProtKB-UniRule"/>
</dbReference>
<dbReference type="PROSITE" id="PS50979">
    <property type="entry name" value="BC"/>
    <property type="match status" value="1"/>
</dbReference>
<evidence type="ECO:0000313" key="11">
    <source>
        <dbReference type="EMBL" id="PYF05297.1"/>
    </source>
</evidence>
<dbReference type="CDD" id="cd06850">
    <property type="entry name" value="biotinyl_domain"/>
    <property type="match status" value="1"/>
</dbReference>
<evidence type="ECO:0000313" key="12">
    <source>
        <dbReference type="Proteomes" id="UP000248148"/>
    </source>
</evidence>
<keyword evidence="12" id="KW-1185">Reference proteome</keyword>
<dbReference type="FunFam" id="2.40.50.100:FF:000003">
    <property type="entry name" value="Acetyl-CoA carboxylase biotin carboxyl carrier protein"/>
    <property type="match status" value="1"/>
</dbReference>
<dbReference type="PROSITE" id="PS50968">
    <property type="entry name" value="BIOTINYL_LIPOYL"/>
    <property type="match status" value="1"/>
</dbReference>
<dbReference type="PROSITE" id="PS00867">
    <property type="entry name" value="CPSASE_2"/>
    <property type="match status" value="1"/>
</dbReference>
<dbReference type="Gene3D" id="3.30.700.40">
    <property type="match status" value="1"/>
</dbReference>
<keyword evidence="4 7" id="KW-0067">ATP-binding</keyword>
<dbReference type="Pfam" id="PF00289">
    <property type="entry name" value="Biotin_carb_N"/>
    <property type="match status" value="1"/>
</dbReference>
<evidence type="ECO:0000259" key="9">
    <source>
        <dbReference type="PROSITE" id="PS50975"/>
    </source>
</evidence>
<comment type="caution">
    <text evidence="11">The sequence shown here is derived from an EMBL/GenBank/DDBJ whole genome shotgun (WGS) entry which is preliminary data.</text>
</comment>
<dbReference type="InterPro" id="IPR050856">
    <property type="entry name" value="Biotin_carboxylase_complex"/>
</dbReference>
<feature type="domain" description="Biotin carboxylation" evidence="10">
    <location>
        <begin position="11"/>
        <end position="454"/>
    </location>
</feature>
<feature type="domain" description="Lipoyl-binding" evidence="8">
    <location>
        <begin position="582"/>
        <end position="658"/>
    </location>
</feature>
<dbReference type="InterPro" id="IPR011054">
    <property type="entry name" value="Rudment_hybrid_motif"/>
</dbReference>
<dbReference type="InterPro" id="IPR016185">
    <property type="entry name" value="PreATP-grasp_dom_sf"/>
</dbReference>
<dbReference type="InterPro" id="IPR011053">
    <property type="entry name" value="Single_hybrid_motif"/>
</dbReference>
<keyword evidence="5" id="KW-0809">Transit peptide</keyword>
<reference evidence="11 12" key="1">
    <citation type="submission" date="2018-06" db="EMBL/GenBank/DDBJ databases">
        <title>Genomic Encyclopedia of Archaeal and Bacterial Type Strains, Phase II (KMG-II): from individual species to whole genera.</title>
        <authorList>
            <person name="Goeker M."/>
        </authorList>
    </citation>
    <scope>NUCLEOTIDE SEQUENCE [LARGE SCALE GENOMIC DNA]</scope>
    <source>
        <strain evidence="11 12">JCM 11668</strain>
    </source>
</reference>
<dbReference type="FunFam" id="3.40.50.20:FF:000010">
    <property type="entry name" value="Propionyl-CoA carboxylase subunit alpha"/>
    <property type="match status" value="1"/>
</dbReference>
<dbReference type="PANTHER" id="PTHR18866:SF33">
    <property type="entry name" value="METHYLCROTONOYL-COA CARBOXYLASE SUBUNIT ALPHA, MITOCHONDRIAL-RELATED"/>
    <property type="match status" value="1"/>
</dbReference>
<dbReference type="Pfam" id="PF02785">
    <property type="entry name" value="Biotin_carb_C"/>
    <property type="match status" value="1"/>
</dbReference>
<dbReference type="PROSITE" id="PS50975">
    <property type="entry name" value="ATP_GRASP"/>
    <property type="match status" value="1"/>
</dbReference>
<feature type="domain" description="ATP-grasp" evidence="9">
    <location>
        <begin position="130"/>
        <end position="327"/>
    </location>
</feature>
<evidence type="ECO:0000256" key="7">
    <source>
        <dbReference type="PROSITE-ProRule" id="PRU00409"/>
    </source>
</evidence>
<keyword evidence="6" id="KW-0092">Biotin</keyword>
<dbReference type="SMART" id="SM00878">
    <property type="entry name" value="Biotin_carb_C"/>
    <property type="match status" value="1"/>
</dbReference>
<accession>A0A318TN41</accession>
<dbReference type="EMBL" id="QJTI01000001">
    <property type="protein sequence ID" value="PYF05297.1"/>
    <property type="molecule type" value="Genomic_DNA"/>
</dbReference>
<evidence type="ECO:0000256" key="2">
    <source>
        <dbReference type="ARBA" id="ARBA00022598"/>
    </source>
</evidence>
<evidence type="ECO:0000256" key="4">
    <source>
        <dbReference type="ARBA" id="ARBA00022840"/>
    </source>
</evidence>
<evidence type="ECO:0000256" key="3">
    <source>
        <dbReference type="ARBA" id="ARBA00022741"/>
    </source>
</evidence>
<dbReference type="FunFam" id="3.30.470.20:FF:000028">
    <property type="entry name" value="Methylcrotonoyl-CoA carboxylase subunit alpha, mitochondrial"/>
    <property type="match status" value="1"/>
</dbReference>
<keyword evidence="3 7" id="KW-0547">Nucleotide-binding</keyword>
<dbReference type="InterPro" id="IPR011764">
    <property type="entry name" value="Biotin_carboxylation_dom"/>
</dbReference>
<name>A0A318TN41_9BRAD</name>
<dbReference type="PANTHER" id="PTHR18866">
    <property type="entry name" value="CARBOXYLASE:PYRUVATE/ACETYL-COA/PROPIONYL-COA CARBOXYLASE"/>
    <property type="match status" value="1"/>
</dbReference>
<dbReference type="GO" id="GO:0016874">
    <property type="term" value="F:ligase activity"/>
    <property type="evidence" value="ECO:0007669"/>
    <property type="project" value="UniProtKB-KW"/>
</dbReference>
<dbReference type="GO" id="GO:0046872">
    <property type="term" value="F:metal ion binding"/>
    <property type="evidence" value="ECO:0007669"/>
    <property type="project" value="InterPro"/>
</dbReference>
<dbReference type="InterPro" id="IPR000089">
    <property type="entry name" value="Biotin_lipoyl"/>
</dbReference>
<dbReference type="Gene3D" id="3.40.50.20">
    <property type="match status" value="1"/>
</dbReference>
<comment type="cofactor">
    <cofactor evidence="1">
        <name>biotin</name>
        <dbReference type="ChEBI" id="CHEBI:57586"/>
    </cofactor>
</comment>
<dbReference type="InterPro" id="IPR013815">
    <property type="entry name" value="ATP_grasp_subdomain_1"/>
</dbReference>
<gene>
    <name evidence="11" type="ORF">BJ122_10134</name>
</gene>
<dbReference type="OrthoDB" id="9763189at2"/>
<dbReference type="SUPFAM" id="SSF52440">
    <property type="entry name" value="PreATP-grasp domain"/>
    <property type="match status" value="1"/>
</dbReference>
<dbReference type="Gene3D" id="3.30.470.20">
    <property type="entry name" value="ATP-grasp fold, B domain"/>
    <property type="match status" value="1"/>
</dbReference>
<dbReference type="InterPro" id="IPR005479">
    <property type="entry name" value="CPAse_ATP-bd"/>
</dbReference>
<dbReference type="Gene3D" id="2.40.50.100">
    <property type="match status" value="1"/>
</dbReference>
<dbReference type="SUPFAM" id="SSF51230">
    <property type="entry name" value="Single hybrid motif"/>
    <property type="match status" value="1"/>
</dbReference>
<evidence type="ECO:0000256" key="1">
    <source>
        <dbReference type="ARBA" id="ARBA00001953"/>
    </source>
</evidence>
<dbReference type="AlphaFoldDB" id="A0A318TN41"/>
<evidence type="ECO:0000259" key="8">
    <source>
        <dbReference type="PROSITE" id="PS50968"/>
    </source>
</evidence>
<dbReference type="SUPFAM" id="SSF56059">
    <property type="entry name" value="Glutathione synthetase ATP-binding domain-like"/>
    <property type="match status" value="1"/>
</dbReference>
<dbReference type="SUPFAM" id="SSF51246">
    <property type="entry name" value="Rudiment single hybrid motif"/>
    <property type="match status" value="1"/>
</dbReference>
<keyword evidence="2" id="KW-0436">Ligase</keyword>
<dbReference type="Pfam" id="PF02786">
    <property type="entry name" value="CPSase_L_D2"/>
    <property type="match status" value="1"/>
</dbReference>
<dbReference type="InterPro" id="IPR011761">
    <property type="entry name" value="ATP-grasp"/>
</dbReference>
<dbReference type="Proteomes" id="UP000248148">
    <property type="component" value="Unassembled WGS sequence"/>
</dbReference>
<dbReference type="InterPro" id="IPR005482">
    <property type="entry name" value="Biotin_COase_C"/>
</dbReference>